<feature type="region of interest" description="Disordered" evidence="6">
    <location>
        <begin position="1"/>
        <end position="23"/>
    </location>
</feature>
<dbReference type="Pfam" id="PF00069">
    <property type="entry name" value="Pkinase"/>
    <property type="match status" value="1"/>
</dbReference>
<dbReference type="GO" id="GO:0004674">
    <property type="term" value="F:protein serine/threonine kinase activity"/>
    <property type="evidence" value="ECO:0007669"/>
    <property type="project" value="UniProtKB-EC"/>
</dbReference>
<evidence type="ECO:0000256" key="6">
    <source>
        <dbReference type="SAM" id="MobiDB-lite"/>
    </source>
</evidence>
<dbReference type="PANTHER" id="PTHR43671:SF13">
    <property type="entry name" value="SERINE_THREONINE-PROTEIN KINASE NEK2"/>
    <property type="match status" value="1"/>
</dbReference>
<keyword evidence="2" id="KW-0808">Transferase</keyword>
<dbReference type="InterPro" id="IPR000719">
    <property type="entry name" value="Prot_kinase_dom"/>
</dbReference>
<dbReference type="PROSITE" id="PS50011">
    <property type="entry name" value="PROTEIN_KINASE_DOM"/>
    <property type="match status" value="1"/>
</dbReference>
<evidence type="ECO:0000256" key="4">
    <source>
        <dbReference type="ARBA" id="ARBA00022777"/>
    </source>
</evidence>
<dbReference type="InterPro" id="IPR008271">
    <property type="entry name" value="Ser/Thr_kinase_AS"/>
</dbReference>
<dbReference type="Proteomes" id="UP000028725">
    <property type="component" value="Unassembled WGS sequence"/>
</dbReference>
<evidence type="ECO:0000313" key="8">
    <source>
        <dbReference type="EMBL" id="KFE63505.1"/>
    </source>
</evidence>
<accession>A0A085W742</accession>
<reference evidence="8 9" key="1">
    <citation type="submission" date="2014-04" db="EMBL/GenBank/DDBJ databases">
        <title>Genome assembly of Hyalangium minutum DSM 14724.</title>
        <authorList>
            <person name="Sharma G."/>
            <person name="Subramanian S."/>
        </authorList>
    </citation>
    <scope>NUCLEOTIDE SEQUENCE [LARGE SCALE GENOMIC DNA]</scope>
    <source>
        <strain evidence="8 9">DSM 14724</strain>
    </source>
</reference>
<dbReference type="SUPFAM" id="SSF56112">
    <property type="entry name" value="Protein kinase-like (PK-like)"/>
    <property type="match status" value="1"/>
</dbReference>
<dbReference type="InterPro" id="IPR011009">
    <property type="entry name" value="Kinase-like_dom_sf"/>
</dbReference>
<dbReference type="Gene3D" id="1.25.40.10">
    <property type="entry name" value="Tetratricopeptide repeat domain"/>
    <property type="match status" value="3"/>
</dbReference>
<evidence type="ECO:0000259" key="7">
    <source>
        <dbReference type="PROSITE" id="PS50011"/>
    </source>
</evidence>
<dbReference type="STRING" id="394096.DB31_2623"/>
<dbReference type="PROSITE" id="PS00108">
    <property type="entry name" value="PROTEIN_KINASE_ST"/>
    <property type="match status" value="1"/>
</dbReference>
<keyword evidence="5" id="KW-0067">ATP-binding</keyword>
<keyword evidence="3" id="KW-0547">Nucleotide-binding</keyword>
<keyword evidence="4" id="KW-0418">Kinase</keyword>
<dbReference type="EMBL" id="JMCB01000017">
    <property type="protein sequence ID" value="KFE63505.1"/>
    <property type="molecule type" value="Genomic_DNA"/>
</dbReference>
<dbReference type="EC" id="2.7.11.1" evidence="1"/>
<dbReference type="GO" id="GO:0005524">
    <property type="term" value="F:ATP binding"/>
    <property type="evidence" value="ECO:0007669"/>
    <property type="project" value="UniProtKB-KW"/>
</dbReference>
<evidence type="ECO:0000256" key="5">
    <source>
        <dbReference type="ARBA" id="ARBA00022840"/>
    </source>
</evidence>
<evidence type="ECO:0000256" key="1">
    <source>
        <dbReference type="ARBA" id="ARBA00012513"/>
    </source>
</evidence>
<organism evidence="8 9">
    <name type="scientific">Hyalangium minutum</name>
    <dbReference type="NCBI Taxonomy" id="394096"/>
    <lineage>
        <taxon>Bacteria</taxon>
        <taxon>Pseudomonadati</taxon>
        <taxon>Myxococcota</taxon>
        <taxon>Myxococcia</taxon>
        <taxon>Myxococcales</taxon>
        <taxon>Cystobacterineae</taxon>
        <taxon>Archangiaceae</taxon>
        <taxon>Hyalangium</taxon>
    </lineage>
</organism>
<feature type="domain" description="Protein kinase" evidence="7">
    <location>
        <begin position="34"/>
        <end position="320"/>
    </location>
</feature>
<sequence>MSFARTDREELGAPRGPDLPERTFPDGVRIAGRYQVLRFIAKGSQGEVYAVEDLSLHECVALKTIHPERASRPDALYRFKDELRLARRVTHPNVCRVFDLGEHLAVQEPSGKSHAVMFLTMELLEGETLQAYVARSGRLPPEQVLLLAEQMASALDAAHAARIIHRDFKSSNVVLIPSPASPASLRVVVTDFGLAMALAREKDASAPGAGDFIGTPSYMSPEQVRGEALSPASDIYSFGVVLYELATGRLPFDAETPLATASLRLDAPPTPPRSWVPELEPQWDTALLRCLALKPQDRFATAAEVVAALRSAPRSVQPPLASPQARRSLAVFTPRSLRASPETAWLSTALAEVLTAELSASGQVRLLSGEEVARMRRELSLPEEEGFARETLGRIRAHSLVDLVLTGTYLAIGAAGAATLRLDLSLRDAGSGETVAHVTEVGSEQDLLALLSRVGSALRQNLGLEPLTPEQALRVRGAMPSHPEAARLYAEGLAALRDYEAALAVERLQQVVEREPGFALAHSALAAAYQALFLAERAKKAARRAFELSEGLSPEERWLVQARHHEAQADWVSAIEAYRELVRLGPDSVEYGTALASAQMSAGKPREALATIEALRSLPAPLSEDARIDLVNATATSLTADFEASRRHAGLAVEKACHAGQWVLAASALISESFAVRNLGNPVQAVGLAAEAGQLFLKAGDRGGAIRAMLGQAIALIDLMRLRDAEGVTAEARRLLQEYRGSVLEGEALGIAGWVHCHLGDLDAALKFTREAVTLYQGLEMPAELSHHDVQGAVVLRHQGALEEAQRRLEAGCRVAQANGDDYTQAWAQQELGLLFMDRGYRLQARSRLERALTLRQARGFKAFVIETELELSKLALEEGLTDQALALAEQARAFYVEQQNRDREGLAHAQLARVFQAKGEATQARESLARAQALAANSEDVFIQADVLLTRAALALLGSPAEQEEAERQLPGFIERAQQAGLKGLEFRARLSLVALGRNRDADRTRAACSEIELAATRLGYMTLAQQARSLAGR</sequence>
<proteinExistence type="predicted"/>
<comment type="caution">
    <text evidence="8">The sequence shown here is derived from an EMBL/GenBank/DDBJ whole genome shotgun (WGS) entry which is preliminary data.</text>
</comment>
<dbReference type="Gene3D" id="1.10.510.10">
    <property type="entry name" value="Transferase(Phosphotransferase) domain 1"/>
    <property type="match status" value="1"/>
</dbReference>
<evidence type="ECO:0000256" key="2">
    <source>
        <dbReference type="ARBA" id="ARBA00022679"/>
    </source>
</evidence>
<dbReference type="AlphaFoldDB" id="A0A085W742"/>
<dbReference type="InterPro" id="IPR050660">
    <property type="entry name" value="NEK_Ser/Thr_kinase"/>
</dbReference>
<dbReference type="InterPro" id="IPR011990">
    <property type="entry name" value="TPR-like_helical_dom_sf"/>
</dbReference>
<dbReference type="SMART" id="SM00028">
    <property type="entry name" value="TPR"/>
    <property type="match status" value="6"/>
</dbReference>
<name>A0A085W742_9BACT</name>
<protein>
    <recommendedName>
        <fullName evidence="1">non-specific serine/threonine protein kinase</fullName>
        <ecNumber evidence="1">2.7.11.1</ecNumber>
    </recommendedName>
</protein>
<evidence type="ECO:0000313" key="9">
    <source>
        <dbReference type="Proteomes" id="UP000028725"/>
    </source>
</evidence>
<dbReference type="SUPFAM" id="SSF48452">
    <property type="entry name" value="TPR-like"/>
    <property type="match status" value="3"/>
</dbReference>
<dbReference type="PATRIC" id="fig|394096.3.peg.6955"/>
<keyword evidence="9" id="KW-1185">Reference proteome</keyword>
<gene>
    <name evidence="8" type="ORF">DB31_2623</name>
</gene>
<dbReference type="InterPro" id="IPR019734">
    <property type="entry name" value="TPR_rpt"/>
</dbReference>
<evidence type="ECO:0000256" key="3">
    <source>
        <dbReference type="ARBA" id="ARBA00022741"/>
    </source>
</evidence>
<dbReference type="CDD" id="cd14014">
    <property type="entry name" value="STKc_PknB_like"/>
    <property type="match status" value="1"/>
</dbReference>
<dbReference type="PANTHER" id="PTHR43671">
    <property type="entry name" value="SERINE/THREONINE-PROTEIN KINASE NEK"/>
    <property type="match status" value="1"/>
</dbReference>
<dbReference type="Gene3D" id="3.30.200.20">
    <property type="entry name" value="Phosphorylase Kinase, domain 1"/>
    <property type="match status" value="1"/>
</dbReference>